<proteinExistence type="predicted"/>
<dbReference type="RefSeq" id="WP_343975046.1">
    <property type="nucleotide sequence ID" value="NZ_BAAAHK010000013.1"/>
</dbReference>
<protein>
    <recommendedName>
        <fullName evidence="3">Lipoprotein</fullName>
    </recommendedName>
</protein>
<evidence type="ECO:0000313" key="2">
    <source>
        <dbReference type="Proteomes" id="UP001500542"/>
    </source>
</evidence>
<dbReference type="PROSITE" id="PS51257">
    <property type="entry name" value="PROKAR_LIPOPROTEIN"/>
    <property type="match status" value="1"/>
</dbReference>
<name>A0ABN1R3G9_9ACTN</name>
<comment type="caution">
    <text evidence="1">The sequence shown here is derived from an EMBL/GenBank/DDBJ whole genome shotgun (WGS) entry which is preliminary data.</text>
</comment>
<evidence type="ECO:0000313" key="1">
    <source>
        <dbReference type="EMBL" id="GAA0950685.1"/>
    </source>
</evidence>
<dbReference type="EMBL" id="BAAAHK010000013">
    <property type="protein sequence ID" value="GAA0950685.1"/>
    <property type="molecule type" value="Genomic_DNA"/>
</dbReference>
<sequence length="113" mass="12078">MNWGKLAGVGIIGCCLLAGLTGCGPRQSKAVPALQAARKYAVKIWGDDHDWAALEARFTLADLKGLEPGVVRYRPLTNNPSVGGSPVERTFSADGQDWYIVTPLGDFTPDECS</sequence>
<accession>A0ABN1R3G9</accession>
<keyword evidence="2" id="KW-1185">Reference proteome</keyword>
<evidence type="ECO:0008006" key="3">
    <source>
        <dbReference type="Google" id="ProtNLM"/>
    </source>
</evidence>
<dbReference type="Proteomes" id="UP001500542">
    <property type="component" value="Unassembled WGS sequence"/>
</dbReference>
<gene>
    <name evidence="1" type="ORF">GCM10009554_51030</name>
</gene>
<organism evidence="1 2">
    <name type="scientific">Kribbella koreensis</name>
    <dbReference type="NCBI Taxonomy" id="57909"/>
    <lineage>
        <taxon>Bacteria</taxon>
        <taxon>Bacillati</taxon>
        <taxon>Actinomycetota</taxon>
        <taxon>Actinomycetes</taxon>
        <taxon>Propionibacteriales</taxon>
        <taxon>Kribbellaceae</taxon>
        <taxon>Kribbella</taxon>
    </lineage>
</organism>
<reference evidence="1 2" key="1">
    <citation type="journal article" date="2019" name="Int. J. Syst. Evol. Microbiol.">
        <title>The Global Catalogue of Microorganisms (GCM) 10K type strain sequencing project: providing services to taxonomists for standard genome sequencing and annotation.</title>
        <authorList>
            <consortium name="The Broad Institute Genomics Platform"/>
            <consortium name="The Broad Institute Genome Sequencing Center for Infectious Disease"/>
            <person name="Wu L."/>
            <person name="Ma J."/>
        </authorList>
    </citation>
    <scope>NUCLEOTIDE SEQUENCE [LARGE SCALE GENOMIC DNA]</scope>
    <source>
        <strain evidence="1 2">JCM 10977</strain>
    </source>
</reference>